<keyword evidence="2" id="KW-0479">Metal-binding</keyword>
<dbReference type="Pfam" id="PF01433">
    <property type="entry name" value="Peptidase_M1"/>
    <property type="match status" value="1"/>
</dbReference>
<dbReference type="GO" id="GO:0008237">
    <property type="term" value="F:metallopeptidase activity"/>
    <property type="evidence" value="ECO:0007669"/>
    <property type="project" value="InterPro"/>
</dbReference>
<dbReference type="CDD" id="cd09604">
    <property type="entry name" value="M1_APN_like"/>
    <property type="match status" value="1"/>
</dbReference>
<dbReference type="PANTHER" id="PTHR45726:SF3">
    <property type="entry name" value="LEUKOTRIENE A-4 HYDROLASE"/>
    <property type="match status" value="1"/>
</dbReference>
<feature type="active site" description="Proton donor" evidence="1">
    <location>
        <position position="433"/>
    </location>
</feature>
<dbReference type="OrthoDB" id="9814383at2"/>
<feature type="binding site" evidence="2">
    <location>
        <position position="349"/>
    </location>
    <ligand>
        <name>Zn(2+)</name>
        <dbReference type="ChEBI" id="CHEBI:29105"/>
        <note>catalytic</note>
    </ligand>
</feature>
<dbReference type="EMBL" id="LGIQ01000002">
    <property type="protein sequence ID" value="KNB74257.1"/>
    <property type="molecule type" value="Genomic_DNA"/>
</dbReference>
<evidence type="ECO:0000256" key="1">
    <source>
        <dbReference type="PIRSR" id="PIRSR634015-1"/>
    </source>
</evidence>
<evidence type="ECO:0000259" key="3">
    <source>
        <dbReference type="Pfam" id="PF01433"/>
    </source>
</evidence>
<dbReference type="Gene3D" id="1.10.390.10">
    <property type="entry name" value="Neutral Protease Domain 2"/>
    <property type="match status" value="1"/>
</dbReference>
<keyword evidence="7" id="KW-1185">Reference proteome</keyword>
<gene>
    <name evidence="5" type="ORF">ADS79_00650</name>
    <name evidence="4" type="ORF">BRE01_18740</name>
</gene>
<keyword evidence="5" id="KW-0645">Protease</keyword>
<dbReference type="PATRIC" id="fig|54915.3.peg.5269"/>
<evidence type="ECO:0000313" key="7">
    <source>
        <dbReference type="Proteomes" id="UP000319578"/>
    </source>
</evidence>
<dbReference type="InterPro" id="IPR027268">
    <property type="entry name" value="Peptidase_M4/M1_CTD_sf"/>
</dbReference>
<dbReference type="EMBL" id="BJON01000007">
    <property type="protein sequence ID" value="GED68172.1"/>
    <property type="molecule type" value="Genomic_DNA"/>
</dbReference>
<proteinExistence type="predicted"/>
<dbReference type="Proteomes" id="UP000319578">
    <property type="component" value="Unassembled WGS sequence"/>
</dbReference>
<feature type="binding site" evidence="2">
    <location>
        <position position="372"/>
    </location>
    <ligand>
        <name>Zn(2+)</name>
        <dbReference type="ChEBI" id="CHEBI:29105"/>
        <note>catalytic</note>
    </ligand>
</feature>
<reference evidence="4 7" key="3">
    <citation type="submission" date="2019-06" db="EMBL/GenBank/DDBJ databases">
        <title>Whole genome shotgun sequence of Brevibacillus reuszeri NBRC 15719.</title>
        <authorList>
            <person name="Hosoyama A."/>
            <person name="Uohara A."/>
            <person name="Ohji S."/>
            <person name="Ichikawa N."/>
        </authorList>
    </citation>
    <scope>NUCLEOTIDE SEQUENCE [LARGE SCALE GENOMIC DNA]</scope>
    <source>
        <strain evidence="4 7">NBRC 15719</strain>
    </source>
</reference>
<name>A0A0K9Z046_9BACL</name>
<evidence type="ECO:0000313" key="5">
    <source>
        <dbReference type="EMBL" id="KNB74257.1"/>
    </source>
</evidence>
<dbReference type="GO" id="GO:0004177">
    <property type="term" value="F:aminopeptidase activity"/>
    <property type="evidence" value="ECO:0007669"/>
    <property type="project" value="UniProtKB-KW"/>
</dbReference>
<dbReference type="Proteomes" id="UP000036834">
    <property type="component" value="Unassembled WGS sequence"/>
</dbReference>
<reference evidence="6" key="1">
    <citation type="submission" date="2015-07" db="EMBL/GenBank/DDBJ databases">
        <title>Genome sequencing project for genomic taxonomy and phylogenomics of Bacillus-like bacteria.</title>
        <authorList>
            <person name="Liu B."/>
            <person name="Wang J."/>
            <person name="Zhu Y."/>
            <person name="Liu G."/>
            <person name="Chen Q."/>
            <person name="Chen Z."/>
            <person name="Lan J."/>
            <person name="Che J."/>
            <person name="Ge C."/>
            <person name="Shi H."/>
            <person name="Pan Z."/>
            <person name="Liu X."/>
        </authorList>
    </citation>
    <scope>NUCLEOTIDE SEQUENCE [LARGE SCALE GENOMIC DNA]</scope>
    <source>
        <strain evidence="6">DSM 9887</strain>
    </source>
</reference>
<dbReference type="InterPro" id="IPR034015">
    <property type="entry name" value="M1_LTA4H"/>
</dbReference>
<reference evidence="5" key="2">
    <citation type="submission" date="2015-07" db="EMBL/GenBank/DDBJ databases">
        <title>MeaNS - Measles Nucleotide Surveillance Program.</title>
        <authorList>
            <person name="Tran T."/>
            <person name="Druce J."/>
        </authorList>
    </citation>
    <scope>NUCLEOTIDE SEQUENCE</scope>
    <source>
        <strain evidence="5">DSM 9887</strain>
    </source>
</reference>
<evidence type="ECO:0000313" key="6">
    <source>
        <dbReference type="Proteomes" id="UP000036834"/>
    </source>
</evidence>
<keyword evidence="5" id="KW-0031">Aminopeptidase</keyword>
<dbReference type="RefSeq" id="WP_049736494.1">
    <property type="nucleotide sequence ID" value="NZ_BJON01000007.1"/>
</dbReference>
<keyword evidence="2" id="KW-0862">Zinc</keyword>
<protein>
    <submittedName>
        <fullName evidence="4 5">Peptidase</fullName>
    </submittedName>
</protein>
<sequence>MWRKRWVLSVIVGVVLAGFLWGKPWSGLAGAGEKNPKLPDPPPAPVTYRADIWMDMKEKVVTGTLSVRFAPQDDQAFFHLYPNAFQPNADLSGQNWEQVLGKQREPGGISVTDVRVDGQVVGVDYEGKTNTLLRVPLAATWQSLKQTEVEMSFRLQVPYNNGRLSFNDHAMWLGNWLPILSIKDGDGWRLDPYSSIGDPFYSDMANYHLRVHLPAGYQLATSGIESIAVVTETRPERRSTYELDAWNVRDFAMVIMDDTYRQTSSKVGDTTVNTWWQLGDDPAVVDRLHQVATQSLAYYSKQFSLYPYKEYDVVKTGGFFGGMEYPCIVFIQDDLFNRSDPIGEAVVAHETAHQWFYGLIGSDEVREAWLDEGLTDYATMAFLEQLDETRAQSYIHLRRSQSRAAEAYASRGLNAWNSVDQYPDWKSYNDLVYGRAGIMWLTLKEAWGAERLHQILRNYVVENQYRQASGKRLVQMFSEASGADATSFFDYWLGLKLDKAAQAEEWMKRVKHE</sequence>
<comment type="cofactor">
    <cofactor evidence="2">
        <name>Zn(2+)</name>
        <dbReference type="ChEBI" id="CHEBI:29105"/>
    </cofactor>
    <text evidence="2">Binds 1 zinc ion per subunit.</text>
</comment>
<feature type="active site" description="Proton acceptor" evidence="1">
    <location>
        <position position="350"/>
    </location>
</feature>
<dbReference type="GO" id="GO:0008270">
    <property type="term" value="F:zinc ion binding"/>
    <property type="evidence" value="ECO:0007669"/>
    <property type="project" value="InterPro"/>
</dbReference>
<keyword evidence="5" id="KW-0378">Hydrolase</keyword>
<dbReference type="InterPro" id="IPR014782">
    <property type="entry name" value="Peptidase_M1_dom"/>
</dbReference>
<evidence type="ECO:0000256" key="2">
    <source>
        <dbReference type="PIRSR" id="PIRSR634015-3"/>
    </source>
</evidence>
<dbReference type="SUPFAM" id="SSF55486">
    <property type="entry name" value="Metalloproteases ('zincins'), catalytic domain"/>
    <property type="match status" value="1"/>
</dbReference>
<dbReference type="PANTHER" id="PTHR45726">
    <property type="entry name" value="LEUKOTRIENE A-4 HYDROLASE"/>
    <property type="match status" value="1"/>
</dbReference>
<feature type="binding site" evidence="2">
    <location>
        <position position="353"/>
    </location>
    <ligand>
        <name>Zn(2+)</name>
        <dbReference type="ChEBI" id="CHEBI:29105"/>
        <note>catalytic</note>
    </ligand>
</feature>
<accession>A0A0K9Z046</accession>
<dbReference type="STRING" id="54915.ADS79_00650"/>
<feature type="domain" description="Peptidase M1 membrane alanine aminopeptidase" evidence="3">
    <location>
        <begin position="291"/>
        <end position="492"/>
    </location>
</feature>
<evidence type="ECO:0000313" key="4">
    <source>
        <dbReference type="EMBL" id="GED68172.1"/>
    </source>
</evidence>
<organism evidence="5 6">
    <name type="scientific">Brevibacillus reuszeri</name>
    <dbReference type="NCBI Taxonomy" id="54915"/>
    <lineage>
        <taxon>Bacteria</taxon>
        <taxon>Bacillati</taxon>
        <taxon>Bacillota</taxon>
        <taxon>Bacilli</taxon>
        <taxon>Bacillales</taxon>
        <taxon>Paenibacillaceae</taxon>
        <taxon>Brevibacillus</taxon>
    </lineage>
</organism>
<dbReference type="AlphaFoldDB" id="A0A0K9Z046"/>
<comment type="caution">
    <text evidence="5">The sequence shown here is derived from an EMBL/GenBank/DDBJ whole genome shotgun (WGS) entry which is preliminary data.</text>
</comment>